<dbReference type="Proteomes" id="UP000324222">
    <property type="component" value="Unassembled WGS sequence"/>
</dbReference>
<evidence type="ECO:0000313" key="2">
    <source>
        <dbReference type="EMBL" id="MPC81326.1"/>
    </source>
</evidence>
<keyword evidence="1" id="KW-0472">Membrane</keyword>
<feature type="transmembrane region" description="Helical" evidence="1">
    <location>
        <begin position="7"/>
        <end position="33"/>
    </location>
</feature>
<sequence>MFIECLCFTYFVFPVTFLLLFTFFYNGVFYGFISNVFTAELGTSVPRSASPLLRTCGPPNEVRRSKVRKNFQKCGSNRYGKATF</sequence>
<evidence type="ECO:0000313" key="3">
    <source>
        <dbReference type="Proteomes" id="UP000324222"/>
    </source>
</evidence>
<evidence type="ECO:0000256" key="1">
    <source>
        <dbReference type="SAM" id="Phobius"/>
    </source>
</evidence>
<name>A0A5B7IH21_PORTR</name>
<comment type="caution">
    <text evidence="2">The sequence shown here is derived from an EMBL/GenBank/DDBJ whole genome shotgun (WGS) entry which is preliminary data.</text>
</comment>
<accession>A0A5B7IH21</accession>
<keyword evidence="1" id="KW-0812">Transmembrane</keyword>
<reference evidence="2 3" key="1">
    <citation type="submission" date="2019-05" db="EMBL/GenBank/DDBJ databases">
        <title>Another draft genome of Portunus trituberculatus and its Hox gene families provides insights of decapod evolution.</title>
        <authorList>
            <person name="Jeong J.-H."/>
            <person name="Song I."/>
            <person name="Kim S."/>
            <person name="Choi T."/>
            <person name="Kim D."/>
            <person name="Ryu S."/>
            <person name="Kim W."/>
        </authorList>
    </citation>
    <scope>NUCLEOTIDE SEQUENCE [LARGE SCALE GENOMIC DNA]</scope>
    <source>
        <tissue evidence="2">Muscle</tissue>
    </source>
</reference>
<keyword evidence="1" id="KW-1133">Transmembrane helix</keyword>
<keyword evidence="3" id="KW-1185">Reference proteome</keyword>
<proteinExistence type="predicted"/>
<dbReference type="AlphaFoldDB" id="A0A5B7IH21"/>
<gene>
    <name evidence="2" type="ORF">E2C01_075933</name>
</gene>
<dbReference type="EMBL" id="VSRR010056615">
    <property type="protein sequence ID" value="MPC81326.1"/>
    <property type="molecule type" value="Genomic_DNA"/>
</dbReference>
<organism evidence="2 3">
    <name type="scientific">Portunus trituberculatus</name>
    <name type="common">Swimming crab</name>
    <name type="synonym">Neptunus trituberculatus</name>
    <dbReference type="NCBI Taxonomy" id="210409"/>
    <lineage>
        <taxon>Eukaryota</taxon>
        <taxon>Metazoa</taxon>
        <taxon>Ecdysozoa</taxon>
        <taxon>Arthropoda</taxon>
        <taxon>Crustacea</taxon>
        <taxon>Multicrustacea</taxon>
        <taxon>Malacostraca</taxon>
        <taxon>Eumalacostraca</taxon>
        <taxon>Eucarida</taxon>
        <taxon>Decapoda</taxon>
        <taxon>Pleocyemata</taxon>
        <taxon>Brachyura</taxon>
        <taxon>Eubrachyura</taxon>
        <taxon>Portunoidea</taxon>
        <taxon>Portunidae</taxon>
        <taxon>Portuninae</taxon>
        <taxon>Portunus</taxon>
    </lineage>
</organism>
<protein>
    <submittedName>
        <fullName evidence="2">Uncharacterized protein</fullName>
    </submittedName>
</protein>